<feature type="region of interest" description="Disordered" evidence="7">
    <location>
        <begin position="290"/>
        <end position="316"/>
    </location>
</feature>
<dbReference type="PANTHER" id="PTHR30111:SF1">
    <property type="entry name" value="33 KDA CHAPERONIN"/>
    <property type="match status" value="1"/>
</dbReference>
<feature type="compositionally biased region" description="Basic and acidic residues" evidence="7">
    <location>
        <begin position="290"/>
        <end position="299"/>
    </location>
</feature>
<feature type="disulfide bond" description="Redox-active" evidence="6">
    <location>
        <begin position="269"/>
        <end position="272"/>
    </location>
</feature>
<keyword evidence="9" id="KW-1185">Reference proteome</keyword>
<keyword evidence="5 6" id="KW-0676">Redox-active center</keyword>
<comment type="PTM">
    <text evidence="6">Under oxidizing conditions two disulfide bonds are formed involving the reactive cysteines. Under reducing conditions zinc is bound to the reactive cysteines and the protein is inactive.</text>
</comment>
<reference evidence="8" key="1">
    <citation type="submission" date="2022-03" db="EMBL/GenBank/DDBJ databases">
        <title>Complete genome sequence of Caldinitratiruptor microaerophilus.</title>
        <authorList>
            <person name="Mukaiyama R."/>
            <person name="Nishiyama T."/>
            <person name="Ueda K."/>
        </authorList>
    </citation>
    <scope>NUCLEOTIDE SEQUENCE</scope>
    <source>
        <strain evidence="8">JCM 16183</strain>
    </source>
</reference>
<gene>
    <name evidence="6 8" type="primary">hslO</name>
    <name evidence="8" type="ORF">caldi_17380</name>
</gene>
<dbReference type="GO" id="GO:0042026">
    <property type="term" value="P:protein refolding"/>
    <property type="evidence" value="ECO:0007669"/>
    <property type="project" value="TreeGrafter"/>
</dbReference>
<dbReference type="InterPro" id="IPR016153">
    <property type="entry name" value="Heat_shock_Hsp33_N"/>
</dbReference>
<dbReference type="PIRSF" id="PIRSF005261">
    <property type="entry name" value="Heat_shock_Hsp33"/>
    <property type="match status" value="1"/>
</dbReference>
<dbReference type="Pfam" id="PF01430">
    <property type="entry name" value="HSP33"/>
    <property type="match status" value="1"/>
</dbReference>
<dbReference type="InterPro" id="IPR016154">
    <property type="entry name" value="Heat_shock_Hsp33_C"/>
</dbReference>
<feature type="disulfide bond" description="Redox-active" evidence="6">
    <location>
        <begin position="236"/>
        <end position="238"/>
    </location>
</feature>
<dbReference type="SUPFAM" id="SSF118352">
    <property type="entry name" value="HSP33 redox switch-like"/>
    <property type="match status" value="1"/>
</dbReference>
<organism evidence="8 9">
    <name type="scientific">Caldinitratiruptor microaerophilus</name>
    <dbReference type="NCBI Taxonomy" id="671077"/>
    <lineage>
        <taxon>Bacteria</taxon>
        <taxon>Bacillati</taxon>
        <taxon>Bacillota</taxon>
        <taxon>Clostridia</taxon>
        <taxon>Eubacteriales</taxon>
        <taxon>Symbiobacteriaceae</taxon>
        <taxon>Caldinitratiruptor</taxon>
    </lineage>
</organism>
<comment type="similarity">
    <text evidence="6">Belongs to the HSP33 family.</text>
</comment>
<dbReference type="Gene3D" id="3.90.1280.10">
    <property type="entry name" value="HSP33 redox switch-like"/>
    <property type="match status" value="1"/>
</dbReference>
<dbReference type="AlphaFoldDB" id="A0AA35G8P5"/>
<keyword evidence="1 6" id="KW-0963">Cytoplasm</keyword>
<evidence type="ECO:0000256" key="4">
    <source>
        <dbReference type="ARBA" id="ARBA00023186"/>
    </source>
</evidence>
<evidence type="ECO:0000256" key="5">
    <source>
        <dbReference type="ARBA" id="ARBA00023284"/>
    </source>
</evidence>
<dbReference type="InterPro" id="IPR000397">
    <property type="entry name" value="Heat_shock_Hsp33"/>
</dbReference>
<dbReference type="HAMAP" id="MF_00117">
    <property type="entry name" value="HslO"/>
    <property type="match status" value="1"/>
</dbReference>
<evidence type="ECO:0000256" key="6">
    <source>
        <dbReference type="HAMAP-Rule" id="MF_00117"/>
    </source>
</evidence>
<comment type="function">
    <text evidence="6">Redox regulated molecular chaperone. Protects both thermally unfolding and oxidatively damaged proteins from irreversible aggregation. Plays an important role in the bacterial defense system toward oxidative stress.</text>
</comment>
<sequence>MSDLLVRAIAGDGLIRVLAAEATGLVSEACRRHDTWPVASAALGRALVGAALLGAGLKGRETVTLRIHGDGPLGAILAEADGEGHVRGYVTHPHVDLPLKDGKLDVGAAVGRTGFLYVTRDLGLKEMYTGSAPLVSGEIAEDLTHYLWTSEQQPAAVALGVLVHPDGAIAAAGGYLMQLLPTAAEEERQRLEANLRELGAVSRAIAAGLGPHQMLERLLAGFAYHVLDEQALEFRCRCSRERAAGVLASLGSAELEAMLREEGQAELRCEFCGTVYRFGRDELAAVLEETRGARAESRPRGAASGPPAGSTDPGPD</sequence>
<dbReference type="RefSeq" id="WP_264844657.1">
    <property type="nucleotide sequence ID" value="NZ_AP025628.1"/>
</dbReference>
<dbReference type="GO" id="GO:0051082">
    <property type="term" value="F:unfolded protein binding"/>
    <property type="evidence" value="ECO:0007669"/>
    <property type="project" value="UniProtKB-UniRule"/>
</dbReference>
<keyword evidence="4 6" id="KW-0143">Chaperone</keyword>
<evidence type="ECO:0000256" key="3">
    <source>
        <dbReference type="ARBA" id="ARBA00023157"/>
    </source>
</evidence>
<dbReference type="KEGG" id="cmic:caldi_17380"/>
<dbReference type="Gene3D" id="3.55.30.10">
    <property type="entry name" value="Hsp33 domain"/>
    <property type="match status" value="1"/>
</dbReference>
<evidence type="ECO:0000256" key="2">
    <source>
        <dbReference type="ARBA" id="ARBA00022833"/>
    </source>
</evidence>
<evidence type="ECO:0000313" key="9">
    <source>
        <dbReference type="Proteomes" id="UP001163687"/>
    </source>
</evidence>
<dbReference type="GO" id="GO:0005737">
    <property type="term" value="C:cytoplasm"/>
    <property type="evidence" value="ECO:0007669"/>
    <property type="project" value="UniProtKB-SubCell"/>
</dbReference>
<name>A0AA35G8P5_9FIRM</name>
<evidence type="ECO:0000256" key="7">
    <source>
        <dbReference type="SAM" id="MobiDB-lite"/>
    </source>
</evidence>
<dbReference type="PANTHER" id="PTHR30111">
    <property type="entry name" value="33 KDA CHAPERONIN"/>
    <property type="match status" value="1"/>
</dbReference>
<proteinExistence type="inferred from homology"/>
<evidence type="ECO:0000256" key="1">
    <source>
        <dbReference type="ARBA" id="ARBA00022490"/>
    </source>
</evidence>
<dbReference type="EMBL" id="AP025628">
    <property type="protein sequence ID" value="BDG60648.1"/>
    <property type="molecule type" value="Genomic_DNA"/>
</dbReference>
<dbReference type="Proteomes" id="UP001163687">
    <property type="component" value="Chromosome"/>
</dbReference>
<dbReference type="SUPFAM" id="SSF64397">
    <property type="entry name" value="Hsp33 domain"/>
    <property type="match status" value="1"/>
</dbReference>
<accession>A0AA35G8P5</accession>
<keyword evidence="2 6" id="KW-0862">Zinc</keyword>
<protein>
    <recommendedName>
        <fullName evidence="6">33 kDa chaperonin</fullName>
    </recommendedName>
    <alternativeName>
        <fullName evidence="6">Heat shock protein 33 homolog</fullName>
        <shortName evidence="6">HSP33</shortName>
    </alternativeName>
</protein>
<keyword evidence="3 6" id="KW-1015">Disulfide bond</keyword>
<evidence type="ECO:0000313" key="8">
    <source>
        <dbReference type="EMBL" id="BDG60648.1"/>
    </source>
</evidence>
<comment type="subcellular location">
    <subcellularLocation>
        <location evidence="6">Cytoplasm</location>
    </subcellularLocation>
</comment>
<dbReference type="NCBIfam" id="NF001033">
    <property type="entry name" value="PRK00114.1"/>
    <property type="match status" value="1"/>
</dbReference>
<dbReference type="GO" id="GO:0044183">
    <property type="term" value="F:protein folding chaperone"/>
    <property type="evidence" value="ECO:0007669"/>
    <property type="project" value="TreeGrafter"/>
</dbReference>
<dbReference type="CDD" id="cd00498">
    <property type="entry name" value="Hsp33"/>
    <property type="match status" value="1"/>
</dbReference>